<dbReference type="RefSeq" id="WP_284388680.1">
    <property type="nucleotide sequence ID" value="NZ_BSNG01000001.1"/>
</dbReference>
<dbReference type="PANTHER" id="PTHR43104:SF4">
    <property type="entry name" value="L-2-HYDROXYGLUTARATE DEHYDROGENASE, MITOCHONDRIAL"/>
    <property type="match status" value="1"/>
</dbReference>
<keyword evidence="4" id="KW-0560">Oxidoreductase</keyword>
<dbReference type="Gene3D" id="3.30.9.10">
    <property type="entry name" value="D-Amino Acid Oxidase, subunit A, domain 2"/>
    <property type="match status" value="1"/>
</dbReference>
<keyword evidence="8" id="KW-1185">Reference proteome</keyword>
<accession>A0ABQ5UCH7</accession>
<dbReference type="PANTHER" id="PTHR43104">
    <property type="entry name" value="L-2-HYDROXYGLUTARATE DEHYDROGENASE, MITOCHONDRIAL"/>
    <property type="match status" value="1"/>
</dbReference>
<comment type="cofactor">
    <cofactor evidence="1">
        <name>FAD</name>
        <dbReference type="ChEBI" id="CHEBI:57692"/>
    </cofactor>
</comment>
<dbReference type="InterPro" id="IPR006076">
    <property type="entry name" value="FAD-dep_OxRdtase"/>
</dbReference>
<dbReference type="EMBL" id="BSNG01000001">
    <property type="protein sequence ID" value="GLQ09156.1"/>
    <property type="molecule type" value="Genomic_DNA"/>
</dbReference>
<evidence type="ECO:0000256" key="3">
    <source>
        <dbReference type="ARBA" id="ARBA00022827"/>
    </source>
</evidence>
<sequence length="373" mass="39215">MQAVGAIVIGAGVVGLAVSRALAMAGVETVIVEGESDFGTWTSARNSEVIHAGIYYPKGSLKASLCVEGRHELYAYCRARGVPHRQCGKLIFAHTANETHELDKIERSAADAGVDDLVRLSGAEVSAMEPALISHEALLSPSTGIVDSHGFMQSLLADAEAHGAIYAAGSKVTRISRQKEGWAIHIGGEAEPVVVAPFLVNSAGLKAHDVAGMIEGLDAGFVPPLHYARGVYFSYSGASPFSRLIYPVPEPGGLGTHLTLDLAGQIRFGPDVEWISDIDYRVDPNRHGKFFAAAQRIWPDIDPDRLRPGFAGIRPKLSGPGEPAADFVISGPGEHGLGGVVNLFGIESPGLTSALAIARVVREMVLSDASVAA</sequence>
<evidence type="ECO:0000256" key="5">
    <source>
        <dbReference type="ARBA" id="ARBA00037941"/>
    </source>
</evidence>
<dbReference type="InterPro" id="IPR036188">
    <property type="entry name" value="FAD/NAD-bd_sf"/>
</dbReference>
<gene>
    <name evidence="7" type="ORF">GCM10007913_10880</name>
</gene>
<keyword evidence="2" id="KW-0285">Flavoprotein</keyword>
<dbReference type="Proteomes" id="UP001161406">
    <property type="component" value="Unassembled WGS sequence"/>
</dbReference>
<evidence type="ECO:0000259" key="6">
    <source>
        <dbReference type="Pfam" id="PF01266"/>
    </source>
</evidence>
<name>A0ABQ5UCH7_9HYPH</name>
<keyword evidence="3" id="KW-0274">FAD</keyword>
<dbReference type="SUPFAM" id="SSF51905">
    <property type="entry name" value="FAD/NAD(P)-binding domain"/>
    <property type="match status" value="1"/>
</dbReference>
<dbReference type="Pfam" id="PF01266">
    <property type="entry name" value="DAO"/>
    <property type="match status" value="1"/>
</dbReference>
<comment type="similarity">
    <text evidence="5">Belongs to the L2HGDH family.</text>
</comment>
<evidence type="ECO:0000313" key="8">
    <source>
        <dbReference type="Proteomes" id="UP001161406"/>
    </source>
</evidence>
<reference evidence="7" key="2">
    <citation type="submission" date="2023-01" db="EMBL/GenBank/DDBJ databases">
        <title>Draft genome sequence of Devosia yakushimensis strain NBRC 103855.</title>
        <authorList>
            <person name="Sun Q."/>
            <person name="Mori K."/>
        </authorList>
    </citation>
    <scope>NUCLEOTIDE SEQUENCE</scope>
    <source>
        <strain evidence="7">NBRC 103855</strain>
    </source>
</reference>
<evidence type="ECO:0000256" key="4">
    <source>
        <dbReference type="ARBA" id="ARBA00023002"/>
    </source>
</evidence>
<protein>
    <submittedName>
        <fullName evidence="7">FAD-dependent oxidoreductase</fullName>
    </submittedName>
</protein>
<evidence type="ECO:0000256" key="1">
    <source>
        <dbReference type="ARBA" id="ARBA00001974"/>
    </source>
</evidence>
<evidence type="ECO:0000313" key="7">
    <source>
        <dbReference type="EMBL" id="GLQ09156.1"/>
    </source>
</evidence>
<proteinExistence type="inferred from homology"/>
<organism evidence="7 8">
    <name type="scientific">Devosia yakushimensis</name>
    <dbReference type="NCBI Taxonomy" id="470028"/>
    <lineage>
        <taxon>Bacteria</taxon>
        <taxon>Pseudomonadati</taxon>
        <taxon>Pseudomonadota</taxon>
        <taxon>Alphaproteobacteria</taxon>
        <taxon>Hyphomicrobiales</taxon>
        <taxon>Devosiaceae</taxon>
        <taxon>Devosia</taxon>
    </lineage>
</organism>
<feature type="domain" description="FAD dependent oxidoreductase" evidence="6">
    <location>
        <begin position="7"/>
        <end position="363"/>
    </location>
</feature>
<dbReference type="Gene3D" id="3.50.50.60">
    <property type="entry name" value="FAD/NAD(P)-binding domain"/>
    <property type="match status" value="1"/>
</dbReference>
<evidence type="ECO:0000256" key="2">
    <source>
        <dbReference type="ARBA" id="ARBA00022630"/>
    </source>
</evidence>
<reference evidence="7" key="1">
    <citation type="journal article" date="2014" name="Int. J. Syst. Evol. Microbiol.">
        <title>Complete genome of a new Firmicutes species belonging to the dominant human colonic microbiota ('Ruminococcus bicirculans') reveals two chromosomes and a selective capacity to utilize plant glucans.</title>
        <authorList>
            <consortium name="NISC Comparative Sequencing Program"/>
            <person name="Wegmann U."/>
            <person name="Louis P."/>
            <person name="Goesmann A."/>
            <person name="Henrissat B."/>
            <person name="Duncan S.H."/>
            <person name="Flint H.J."/>
        </authorList>
    </citation>
    <scope>NUCLEOTIDE SEQUENCE</scope>
    <source>
        <strain evidence="7">NBRC 103855</strain>
    </source>
</reference>
<comment type="caution">
    <text evidence="7">The sequence shown here is derived from an EMBL/GenBank/DDBJ whole genome shotgun (WGS) entry which is preliminary data.</text>
</comment>